<accession>M2LJZ0</accession>
<evidence type="ECO:0000256" key="1">
    <source>
        <dbReference type="SAM" id="MobiDB-lite"/>
    </source>
</evidence>
<sequence length="60" mass="6804">MPFVHSWLGRRTLHMGNLAVNLSTPGDLLLKGSKVELQRRMDSRGDRRQSRAMLIGSEQV</sequence>
<dbReference type="HOGENOM" id="CLU_2941360_0_0_1"/>
<gene>
    <name evidence="2" type="ORF">BAUCODRAFT_35756</name>
</gene>
<feature type="region of interest" description="Disordered" evidence="1">
    <location>
        <begin position="39"/>
        <end position="60"/>
    </location>
</feature>
<dbReference type="RefSeq" id="XP_007678034.1">
    <property type="nucleotide sequence ID" value="XM_007679844.1"/>
</dbReference>
<evidence type="ECO:0000313" key="2">
    <source>
        <dbReference type="EMBL" id="EMC94532.1"/>
    </source>
</evidence>
<protein>
    <submittedName>
        <fullName evidence="2">Uncharacterized protein</fullName>
    </submittedName>
</protein>
<dbReference type="Proteomes" id="UP000011761">
    <property type="component" value="Unassembled WGS sequence"/>
</dbReference>
<reference evidence="2 3" key="1">
    <citation type="journal article" date="2012" name="PLoS Pathog.">
        <title>Diverse lifestyles and strategies of plant pathogenesis encoded in the genomes of eighteen Dothideomycetes fungi.</title>
        <authorList>
            <person name="Ohm R.A."/>
            <person name="Feau N."/>
            <person name="Henrissat B."/>
            <person name="Schoch C.L."/>
            <person name="Horwitz B.A."/>
            <person name="Barry K.W."/>
            <person name="Condon B.J."/>
            <person name="Copeland A.C."/>
            <person name="Dhillon B."/>
            <person name="Glaser F."/>
            <person name="Hesse C.N."/>
            <person name="Kosti I."/>
            <person name="LaButti K."/>
            <person name="Lindquist E.A."/>
            <person name="Lucas S."/>
            <person name="Salamov A.A."/>
            <person name="Bradshaw R.E."/>
            <person name="Ciuffetti L."/>
            <person name="Hamelin R.C."/>
            <person name="Kema G.H.J."/>
            <person name="Lawrence C."/>
            <person name="Scott J.A."/>
            <person name="Spatafora J.W."/>
            <person name="Turgeon B.G."/>
            <person name="de Wit P.J.G.M."/>
            <person name="Zhong S."/>
            <person name="Goodwin S.B."/>
            <person name="Grigoriev I.V."/>
        </authorList>
    </citation>
    <scope>NUCLEOTIDE SEQUENCE [LARGE SCALE GENOMIC DNA]</scope>
    <source>
        <strain evidence="2 3">UAMH 10762</strain>
    </source>
</reference>
<organism evidence="2 3">
    <name type="scientific">Baudoinia panamericana (strain UAMH 10762)</name>
    <name type="common">Angels' share fungus</name>
    <name type="synonym">Baudoinia compniacensis (strain UAMH 10762)</name>
    <dbReference type="NCBI Taxonomy" id="717646"/>
    <lineage>
        <taxon>Eukaryota</taxon>
        <taxon>Fungi</taxon>
        <taxon>Dikarya</taxon>
        <taxon>Ascomycota</taxon>
        <taxon>Pezizomycotina</taxon>
        <taxon>Dothideomycetes</taxon>
        <taxon>Dothideomycetidae</taxon>
        <taxon>Mycosphaerellales</taxon>
        <taxon>Teratosphaeriaceae</taxon>
        <taxon>Baudoinia</taxon>
    </lineage>
</organism>
<evidence type="ECO:0000313" key="3">
    <source>
        <dbReference type="Proteomes" id="UP000011761"/>
    </source>
</evidence>
<dbReference type="AlphaFoldDB" id="M2LJZ0"/>
<keyword evidence="3" id="KW-1185">Reference proteome</keyword>
<name>M2LJZ0_BAUPA</name>
<dbReference type="KEGG" id="bcom:BAUCODRAFT_35756"/>
<feature type="compositionally biased region" description="Basic and acidic residues" evidence="1">
    <location>
        <begin position="39"/>
        <end position="49"/>
    </location>
</feature>
<proteinExistence type="predicted"/>
<dbReference type="EMBL" id="KB445558">
    <property type="protein sequence ID" value="EMC94532.1"/>
    <property type="molecule type" value="Genomic_DNA"/>
</dbReference>
<dbReference type="GeneID" id="19112790"/>